<feature type="transmembrane region" description="Helical" evidence="1">
    <location>
        <begin position="60"/>
        <end position="80"/>
    </location>
</feature>
<dbReference type="PATRIC" id="fig|1379739.3.peg.1821"/>
<comment type="caution">
    <text evidence="2">The sequence shown here is derived from an EMBL/GenBank/DDBJ whole genome shotgun (WGS) entry which is preliminary data.</text>
</comment>
<proteinExistence type="predicted"/>
<accession>A0A0D0ZXV9</accession>
<organism evidence="2 3">
    <name type="scientific">Clostridium botulinum B2 450</name>
    <dbReference type="NCBI Taxonomy" id="1379739"/>
    <lineage>
        <taxon>Bacteria</taxon>
        <taxon>Bacillati</taxon>
        <taxon>Bacillota</taxon>
        <taxon>Clostridia</taxon>
        <taxon>Eubacteriales</taxon>
        <taxon>Clostridiaceae</taxon>
        <taxon>Clostridium</taxon>
    </lineage>
</organism>
<keyword evidence="1" id="KW-0812">Transmembrane</keyword>
<evidence type="ECO:0000256" key="1">
    <source>
        <dbReference type="SAM" id="Phobius"/>
    </source>
</evidence>
<gene>
    <name evidence="2" type="ORF">N495_07405</name>
</gene>
<dbReference type="RefSeq" id="WP_003486655.1">
    <property type="nucleotide sequence ID" value="NZ_JXSU01000007.1"/>
</dbReference>
<reference evidence="2 3" key="1">
    <citation type="submission" date="2014-06" db="EMBL/GenBank/DDBJ databases">
        <title>Genome characterization of distinct group I Clostridium botulinum lineages.</title>
        <authorList>
            <person name="Giordani F."/>
            <person name="Anselmo A."/>
            <person name="Fillo S."/>
            <person name="Palozzi A.M."/>
            <person name="Fortunato A."/>
            <person name="Gentile B."/>
            <person name="Ciammaruconi A."/>
            <person name="Anniballi F."/>
            <person name="De Medici D."/>
            <person name="Lista F."/>
        </authorList>
    </citation>
    <scope>NUCLEOTIDE SEQUENCE [LARGE SCALE GENOMIC DNA]</scope>
    <source>
        <strain evidence="2 3">B2 450</strain>
    </source>
</reference>
<feature type="transmembrane region" description="Helical" evidence="1">
    <location>
        <begin position="6"/>
        <end position="26"/>
    </location>
</feature>
<keyword evidence="1" id="KW-0472">Membrane</keyword>
<dbReference type="Proteomes" id="UP000032250">
    <property type="component" value="Unassembled WGS sequence"/>
</dbReference>
<protein>
    <submittedName>
        <fullName evidence="2">Membrane protein</fullName>
    </submittedName>
</protein>
<keyword evidence="1" id="KW-1133">Transmembrane helix</keyword>
<sequence>MNVTSISLSYLFLGICLISLSFFIYFKILTSNSSKKDEKGEKIVGNMKDPETWMNRNNRMAYVSLFWSIVSLAIFIYLKFFTMPTIISILYVIGYIFLIVISVVIAGMKKQEKSI</sequence>
<dbReference type="EMBL" id="JXSU01000007">
    <property type="protein sequence ID" value="KIS23423.1"/>
    <property type="molecule type" value="Genomic_DNA"/>
</dbReference>
<name>A0A0D0ZXV9_CLOBO</name>
<feature type="transmembrane region" description="Helical" evidence="1">
    <location>
        <begin position="86"/>
        <end position="108"/>
    </location>
</feature>
<evidence type="ECO:0000313" key="2">
    <source>
        <dbReference type="EMBL" id="KIS23423.1"/>
    </source>
</evidence>
<dbReference type="OrthoDB" id="1934060at2"/>
<evidence type="ECO:0000313" key="3">
    <source>
        <dbReference type="Proteomes" id="UP000032250"/>
    </source>
</evidence>
<dbReference type="HOGENOM" id="CLU_2104680_0_0_9"/>
<dbReference type="AlphaFoldDB" id="A0A0D0ZXV9"/>